<reference evidence="1" key="1">
    <citation type="submission" date="2022-08" db="EMBL/GenBank/DDBJ databases">
        <authorList>
            <consortium name="DOE Joint Genome Institute"/>
            <person name="Min B."/>
            <person name="Riley R."/>
            <person name="Sierra-Patev S."/>
            <person name="Naranjo-Ortiz M."/>
            <person name="Looney B."/>
            <person name="Konkel Z."/>
            <person name="Slot J.C."/>
            <person name="Sakamoto Y."/>
            <person name="Steenwyk J.L."/>
            <person name="Rokas A."/>
            <person name="Carro J."/>
            <person name="Camarero S."/>
            <person name="Ferreira P."/>
            <person name="Molpeceres G."/>
            <person name="Ruiz-Duenas F.J."/>
            <person name="Serrano A."/>
            <person name="Henrissat B."/>
            <person name="Drula E."/>
            <person name="Hughes K.W."/>
            <person name="Mata J.L."/>
            <person name="Ishikawa N.K."/>
            <person name="Vargas-Isla R."/>
            <person name="Ushijima S."/>
            <person name="Smith C.A."/>
            <person name="Ahrendt S."/>
            <person name="Andreopoulos W."/>
            <person name="He G."/>
            <person name="Labutti K."/>
            <person name="Lipzen A."/>
            <person name="Ng V."/>
            <person name="Sandor L."/>
            <person name="Barry K."/>
            <person name="Martinez A.T."/>
            <person name="Xiao Y."/>
            <person name="Gibbons J.G."/>
            <person name="Terashima K."/>
            <person name="Hibbett D.S."/>
            <person name="Grigoriev I.V."/>
        </authorList>
    </citation>
    <scope>NUCLEOTIDE SEQUENCE</scope>
    <source>
        <strain evidence="1">Sp2 HRB7682 ss15</strain>
    </source>
</reference>
<feature type="non-terminal residue" evidence="1">
    <location>
        <position position="1"/>
    </location>
</feature>
<name>A0A9W9AJ97_9AGAR</name>
<evidence type="ECO:0000313" key="2">
    <source>
        <dbReference type="Proteomes" id="UP001150238"/>
    </source>
</evidence>
<reference evidence="1" key="2">
    <citation type="journal article" date="2023" name="Proc. Natl. Acad. Sci. U.S.A.">
        <title>A global phylogenomic analysis of the shiitake genus Lentinula.</title>
        <authorList>
            <person name="Sierra-Patev S."/>
            <person name="Min B."/>
            <person name="Naranjo-Ortiz M."/>
            <person name="Looney B."/>
            <person name="Konkel Z."/>
            <person name="Slot J.C."/>
            <person name="Sakamoto Y."/>
            <person name="Steenwyk J.L."/>
            <person name="Rokas A."/>
            <person name="Carro J."/>
            <person name="Camarero S."/>
            <person name="Ferreira P."/>
            <person name="Molpeceres G."/>
            <person name="Ruiz-Duenas F.J."/>
            <person name="Serrano A."/>
            <person name="Henrissat B."/>
            <person name="Drula E."/>
            <person name="Hughes K.W."/>
            <person name="Mata J.L."/>
            <person name="Ishikawa N.K."/>
            <person name="Vargas-Isla R."/>
            <person name="Ushijima S."/>
            <person name="Smith C.A."/>
            <person name="Donoghue J."/>
            <person name="Ahrendt S."/>
            <person name="Andreopoulos W."/>
            <person name="He G."/>
            <person name="LaButti K."/>
            <person name="Lipzen A."/>
            <person name="Ng V."/>
            <person name="Riley R."/>
            <person name="Sandor L."/>
            <person name="Barry K."/>
            <person name="Martinez A.T."/>
            <person name="Xiao Y."/>
            <person name="Gibbons J.G."/>
            <person name="Terashima K."/>
            <person name="Grigoriev I.V."/>
            <person name="Hibbett D."/>
        </authorList>
    </citation>
    <scope>NUCLEOTIDE SEQUENCE</scope>
    <source>
        <strain evidence="1">Sp2 HRB7682 ss15</strain>
    </source>
</reference>
<proteinExistence type="predicted"/>
<dbReference type="Proteomes" id="UP001150238">
    <property type="component" value="Unassembled WGS sequence"/>
</dbReference>
<dbReference type="EMBL" id="JANVFS010000012">
    <property type="protein sequence ID" value="KAJ4484163.1"/>
    <property type="molecule type" value="Genomic_DNA"/>
</dbReference>
<sequence length="74" mass="7930">ATLQRHCKGGSSKSATNSAKGLLTKSEAQIVINYCLEMARQGFPLAHEHLKKEVDSILCSQLGDAFLQSGVGKQ</sequence>
<dbReference type="AlphaFoldDB" id="A0A9W9AJ97"/>
<evidence type="ECO:0000313" key="1">
    <source>
        <dbReference type="EMBL" id="KAJ4484163.1"/>
    </source>
</evidence>
<protein>
    <submittedName>
        <fullName evidence="1">Uncharacterized protein</fullName>
    </submittedName>
</protein>
<organism evidence="1 2">
    <name type="scientific">Lentinula lateritia</name>
    <dbReference type="NCBI Taxonomy" id="40482"/>
    <lineage>
        <taxon>Eukaryota</taxon>
        <taxon>Fungi</taxon>
        <taxon>Dikarya</taxon>
        <taxon>Basidiomycota</taxon>
        <taxon>Agaricomycotina</taxon>
        <taxon>Agaricomycetes</taxon>
        <taxon>Agaricomycetidae</taxon>
        <taxon>Agaricales</taxon>
        <taxon>Marasmiineae</taxon>
        <taxon>Omphalotaceae</taxon>
        <taxon>Lentinula</taxon>
    </lineage>
</organism>
<accession>A0A9W9AJ97</accession>
<gene>
    <name evidence="1" type="ORF">C8J55DRAFT_426702</name>
</gene>
<comment type="caution">
    <text evidence="1">The sequence shown here is derived from an EMBL/GenBank/DDBJ whole genome shotgun (WGS) entry which is preliminary data.</text>
</comment>